<dbReference type="EMBL" id="FNFE01000002">
    <property type="protein sequence ID" value="SDK04625.1"/>
    <property type="molecule type" value="Genomic_DNA"/>
</dbReference>
<feature type="region of interest" description="Disordered" evidence="1">
    <location>
        <begin position="88"/>
        <end position="110"/>
    </location>
</feature>
<sequence length="135" mass="15104">MQLLLCYLLCDVLLHVDHGHDYDADAFVERVVDRMTYADLDLESNYGRPSDVDRPEALFPSKAVVALLSETVPGGDIANVEQQFPAELDDCSNSSTPRGSRGCSQSSRSDWRRAAAFWRLQLYSRATRQFVSADS</sequence>
<accession>A0A1G8YRA9</accession>
<evidence type="ECO:0000313" key="3">
    <source>
        <dbReference type="Proteomes" id="UP000198882"/>
    </source>
</evidence>
<dbReference type="AlphaFoldDB" id="A0A1G8YRA9"/>
<keyword evidence="3" id="KW-1185">Reference proteome</keyword>
<proteinExistence type="predicted"/>
<reference evidence="3" key="1">
    <citation type="submission" date="2016-10" db="EMBL/GenBank/DDBJ databases">
        <authorList>
            <person name="Varghese N."/>
            <person name="Submissions S."/>
        </authorList>
    </citation>
    <scope>NUCLEOTIDE SEQUENCE [LARGE SCALE GENOMIC DNA]</scope>
    <source>
        <strain evidence="3">B4,CECT 8067,JCM 17497</strain>
    </source>
</reference>
<name>A0A1G8YRA9_9EURY</name>
<evidence type="ECO:0000313" key="2">
    <source>
        <dbReference type="EMBL" id="SDK04625.1"/>
    </source>
</evidence>
<evidence type="ECO:0000256" key="1">
    <source>
        <dbReference type="SAM" id="MobiDB-lite"/>
    </source>
</evidence>
<gene>
    <name evidence="2" type="ORF">SAMN04515672_2249</name>
</gene>
<dbReference type="STRING" id="1095776.SAMN04515672_2249"/>
<protein>
    <submittedName>
        <fullName evidence="2">Uncharacterized conserved protein</fullName>
    </submittedName>
</protein>
<organism evidence="2 3">
    <name type="scientific">Natronorubrum texcoconense</name>
    <dbReference type="NCBI Taxonomy" id="1095776"/>
    <lineage>
        <taxon>Archaea</taxon>
        <taxon>Methanobacteriati</taxon>
        <taxon>Methanobacteriota</taxon>
        <taxon>Stenosarchaea group</taxon>
        <taxon>Halobacteria</taxon>
        <taxon>Halobacteriales</taxon>
        <taxon>Natrialbaceae</taxon>
        <taxon>Natronorubrum</taxon>
    </lineage>
</organism>
<feature type="compositionally biased region" description="Low complexity" evidence="1">
    <location>
        <begin position="98"/>
        <end position="108"/>
    </location>
</feature>
<dbReference type="Proteomes" id="UP000198882">
    <property type="component" value="Unassembled WGS sequence"/>
</dbReference>